<dbReference type="PATRIC" id="fig|2162.10.peg.1547"/>
<dbReference type="STRING" id="2162.BRM9_0444"/>
<dbReference type="RefSeq" id="WP_048084617.1">
    <property type="nucleotide sequence ID" value="NZ_CALCVY010000170.1"/>
</dbReference>
<keyword evidence="5" id="KW-1185">Reference proteome</keyword>
<reference evidence="1" key="1">
    <citation type="submission" date="2013-12" db="EMBL/GenBank/DDBJ databases">
        <title>The complete genome sequence of Methanobacterium sp. BRM9.</title>
        <authorList>
            <consortium name="Pastoral Greenhouse Gas Research Consortium"/>
            <person name="Kelly W.J."/>
            <person name="Leahy S.C."/>
            <person name="Perry R."/>
            <person name="Li D."/>
            <person name="Altermann E."/>
            <person name="Lambie S.C."/>
            <person name="Attwood G.T."/>
        </authorList>
    </citation>
    <scope>NUCLEOTIDE SEQUENCE [LARGE SCALE GENOMIC DNA]</scope>
    <source>
        <strain evidence="1">BRM9</strain>
    </source>
</reference>
<reference evidence="2" key="2">
    <citation type="submission" date="2014-09" db="EMBL/GenBank/DDBJ databases">
        <authorList>
            <person name="Bishop-Lilly K.A."/>
            <person name="Broomall S.M."/>
            <person name="Chain P.S."/>
            <person name="Chertkov O."/>
            <person name="Coyne S.R."/>
            <person name="Daligault H.E."/>
            <person name="Davenport K.W."/>
            <person name="Erkkila T."/>
            <person name="Frey K.G."/>
            <person name="Gibbons H.S."/>
            <person name="Gu W."/>
            <person name="Jaissle J."/>
            <person name="Johnson S.L."/>
            <person name="Koroleva G.I."/>
            <person name="Ladner J.T."/>
            <person name="Lo C.-C."/>
            <person name="Minogue T.D."/>
            <person name="Munk C."/>
            <person name="Palacios G.F."/>
            <person name="Redden C.L."/>
            <person name="Rosenzweig C.N."/>
            <person name="Scholz M.B."/>
            <person name="Teshima H."/>
            <person name="Xu Y."/>
        </authorList>
    </citation>
    <scope>NUCLEOTIDE SEQUENCE</scope>
    <source>
        <strain evidence="2">Mb9</strain>
    </source>
</reference>
<evidence type="ECO:0000313" key="5">
    <source>
        <dbReference type="Proteomes" id="UP000062768"/>
    </source>
</evidence>
<dbReference type="Proteomes" id="UP000062768">
    <property type="component" value="Chromosome I"/>
</dbReference>
<evidence type="ECO:0000313" key="3">
    <source>
        <dbReference type="EMBL" id="MBF4474393.1"/>
    </source>
</evidence>
<dbReference type="AlphaFoldDB" id="A0A089ZUU0"/>
<dbReference type="InterPro" id="IPR018645">
    <property type="entry name" value="OapC-like"/>
</dbReference>
<protein>
    <recommendedName>
        <fullName evidence="6">Zn-ribbon containing protein</fullName>
    </recommendedName>
</protein>
<reference evidence="3" key="3">
    <citation type="submission" date="2020-10" db="EMBL/GenBank/DDBJ databases">
        <title>Dehalococcoides mccartyi of a TCE/Cr reducing biochatode.</title>
        <authorList>
            <person name="Matturro B."/>
        </authorList>
    </citation>
    <scope>NUCLEOTIDE SEQUENCE</scope>
    <source>
        <strain evidence="3">Bin2</strain>
    </source>
</reference>
<dbReference type="EMBL" id="JADIIL010000013">
    <property type="protein sequence ID" value="MBF4474393.1"/>
    <property type="molecule type" value="Genomic_DNA"/>
</dbReference>
<dbReference type="EMBL" id="CP006933">
    <property type="protein sequence ID" value="AIS31269.1"/>
    <property type="molecule type" value="Genomic_DNA"/>
</dbReference>
<dbReference type="Proteomes" id="UP000029661">
    <property type="component" value="Chromosome"/>
</dbReference>
<evidence type="ECO:0000313" key="4">
    <source>
        <dbReference type="Proteomes" id="UP000029661"/>
    </source>
</evidence>
<dbReference type="OrthoDB" id="78050at2157"/>
<name>A0A089ZUU0_METFO</name>
<dbReference type="Proteomes" id="UP000606900">
    <property type="component" value="Unassembled WGS sequence"/>
</dbReference>
<accession>A0A089ZUU0</accession>
<dbReference type="GeneID" id="26739720"/>
<dbReference type="Pfam" id="PF09845">
    <property type="entry name" value="OapC"/>
    <property type="match status" value="1"/>
</dbReference>
<evidence type="ECO:0008006" key="6">
    <source>
        <dbReference type="Google" id="ProtNLM"/>
    </source>
</evidence>
<organism evidence="1 4">
    <name type="scientific">Methanobacterium formicicum</name>
    <dbReference type="NCBI Taxonomy" id="2162"/>
    <lineage>
        <taxon>Archaea</taxon>
        <taxon>Methanobacteriati</taxon>
        <taxon>Methanobacteriota</taxon>
        <taxon>Methanomada group</taxon>
        <taxon>Methanobacteria</taxon>
        <taxon>Methanobacteriales</taxon>
        <taxon>Methanobacteriaceae</taxon>
        <taxon>Methanobacterium</taxon>
    </lineage>
</organism>
<evidence type="ECO:0000313" key="2">
    <source>
        <dbReference type="EMBL" id="CEL25117.1"/>
    </source>
</evidence>
<gene>
    <name evidence="1" type="ORF">BRM9_0444</name>
    <name evidence="3" type="ORF">ISP06_02830</name>
    <name evidence="2" type="ORF">MB9_1481</name>
</gene>
<proteinExistence type="predicted"/>
<evidence type="ECO:0000313" key="1">
    <source>
        <dbReference type="EMBL" id="AIS31269.1"/>
    </source>
</evidence>
<dbReference type="KEGG" id="mfc:BRM9_0444"/>
<dbReference type="EMBL" id="LN734822">
    <property type="protein sequence ID" value="CEL25117.1"/>
    <property type="molecule type" value="Genomic_DNA"/>
</dbReference>
<sequence length="101" mass="11720">MHRCIKCGHEYEDSEDLILKGCPNCGSKFFEFHQKGKVKEIKEIKGNSIETIMVKEHGVYEVNLQSLISDESVIVSDEEGKYVIDINYLLKKKIKDRREKS</sequence>